<evidence type="ECO:0000256" key="1">
    <source>
        <dbReference type="SAM" id="MobiDB-lite"/>
    </source>
</evidence>
<dbReference type="Gene3D" id="3.30.1520.10">
    <property type="entry name" value="Phox-like domain"/>
    <property type="match status" value="1"/>
</dbReference>
<dbReference type="GO" id="GO:0042147">
    <property type="term" value="P:retrograde transport, endosome to Golgi"/>
    <property type="evidence" value="ECO:0007669"/>
    <property type="project" value="TreeGrafter"/>
</dbReference>
<keyword evidence="4" id="KW-1185">Reference proteome</keyword>
<evidence type="ECO:0000259" key="2">
    <source>
        <dbReference type="PROSITE" id="PS50195"/>
    </source>
</evidence>
<dbReference type="SUPFAM" id="SSF103657">
    <property type="entry name" value="BAR/IMD domain-like"/>
    <property type="match status" value="1"/>
</dbReference>
<dbReference type="SUPFAM" id="SSF64268">
    <property type="entry name" value="PX domain"/>
    <property type="match status" value="1"/>
</dbReference>
<evidence type="ECO:0000313" key="4">
    <source>
        <dbReference type="Proteomes" id="UP001150569"/>
    </source>
</evidence>
<dbReference type="OrthoDB" id="9976382at2759"/>
<dbReference type="EMBL" id="JANBPT010000754">
    <property type="protein sequence ID" value="KAJ1913389.1"/>
    <property type="molecule type" value="Genomic_DNA"/>
</dbReference>
<dbReference type="GO" id="GO:0005768">
    <property type="term" value="C:endosome"/>
    <property type="evidence" value="ECO:0007669"/>
    <property type="project" value="TreeGrafter"/>
</dbReference>
<dbReference type="GO" id="GO:0005829">
    <property type="term" value="C:cytosol"/>
    <property type="evidence" value="ECO:0007669"/>
    <property type="project" value="GOC"/>
</dbReference>
<dbReference type="Gene3D" id="1.20.1270.60">
    <property type="entry name" value="Arfaptin homology (AH) domain/BAR domain"/>
    <property type="match status" value="1"/>
</dbReference>
<dbReference type="AlphaFoldDB" id="A0A9W8DPQ0"/>
<protein>
    <submittedName>
        <fullName evidence="3">Vacuolar protein sorting-associated protein 17</fullName>
    </submittedName>
</protein>
<gene>
    <name evidence="3" type="primary">VPS17_2</name>
    <name evidence="3" type="ORF">IWQ60_009229</name>
</gene>
<comment type="caution">
    <text evidence="3">The sequence shown here is derived from an EMBL/GenBank/DDBJ whole genome shotgun (WGS) entry which is preliminary data.</text>
</comment>
<dbReference type="Pfam" id="PF00787">
    <property type="entry name" value="PX"/>
    <property type="match status" value="1"/>
</dbReference>
<dbReference type="InterPro" id="IPR036871">
    <property type="entry name" value="PX_dom_sf"/>
</dbReference>
<dbReference type="GO" id="GO:0030905">
    <property type="term" value="C:retromer, tubulation complex"/>
    <property type="evidence" value="ECO:0007669"/>
    <property type="project" value="TreeGrafter"/>
</dbReference>
<dbReference type="InterPro" id="IPR015404">
    <property type="entry name" value="Vps5_C"/>
</dbReference>
<dbReference type="Proteomes" id="UP001150569">
    <property type="component" value="Unassembled WGS sequence"/>
</dbReference>
<dbReference type="PANTHER" id="PTHR47433">
    <property type="entry name" value="VACUOLAR PROTEIN SORTING-ASSOCIATED PROTEIN 17"/>
    <property type="match status" value="1"/>
</dbReference>
<dbReference type="Pfam" id="PF09325">
    <property type="entry name" value="Vps5"/>
    <property type="match status" value="1"/>
</dbReference>
<feature type="region of interest" description="Disordered" evidence="1">
    <location>
        <begin position="1"/>
        <end position="23"/>
    </location>
</feature>
<dbReference type="InterPro" id="IPR053055">
    <property type="entry name" value="VPS17"/>
</dbReference>
<accession>A0A9W8DPQ0</accession>
<sequence>MNYGQDTPSGPVAAQPMTPAPSQPYLHVKIGQLERNRKLPSLRFDVTTNLPNFKRKKYTAIERNYGEFEKLRQHLVQTYPECLIPVLPAGTAATATSSSGGGPGGVIHVNGGNHAGPTATFNTSAFEEEALVKEAIHTFLARIANHPVLRSDYELREFIEAPFLLTKTYPRKSRTGFQHAIEHIDQLDGLELGSDTWYDALGAYMAKVETRLDPVRKSAGQVARKRKALSEGLQDFATKNVAISVTEPHAELSLILRKTGNRLHRVSEVQQLQAEHESMRLDYFMDIQIRSTEAFLDALVSRQQIYYEYDTSTKRTERKKQNIMVLKSASSIQTDRADQALEDFEQAKTDQTTRLQVVERINTTLPSDLQNAQRQRVHDFQTWLKGFAKRQLEFEKQQLTEWTQLAEQLSKPQVQKELLLANGHSAVGPH</sequence>
<reference evidence="3" key="1">
    <citation type="submission" date="2022-07" db="EMBL/GenBank/DDBJ databases">
        <title>Phylogenomic reconstructions and comparative analyses of Kickxellomycotina fungi.</title>
        <authorList>
            <person name="Reynolds N.K."/>
            <person name="Stajich J.E."/>
            <person name="Barry K."/>
            <person name="Grigoriev I.V."/>
            <person name="Crous P."/>
            <person name="Smith M.E."/>
        </authorList>
    </citation>
    <scope>NUCLEOTIDE SEQUENCE</scope>
    <source>
        <strain evidence="3">RSA 861</strain>
    </source>
</reference>
<dbReference type="InterPro" id="IPR001683">
    <property type="entry name" value="PX_dom"/>
</dbReference>
<evidence type="ECO:0000313" key="3">
    <source>
        <dbReference type="EMBL" id="KAJ1913389.1"/>
    </source>
</evidence>
<proteinExistence type="predicted"/>
<dbReference type="PROSITE" id="PS50195">
    <property type="entry name" value="PX"/>
    <property type="match status" value="1"/>
</dbReference>
<organism evidence="3 4">
    <name type="scientific">Tieghemiomyces parasiticus</name>
    <dbReference type="NCBI Taxonomy" id="78921"/>
    <lineage>
        <taxon>Eukaryota</taxon>
        <taxon>Fungi</taxon>
        <taxon>Fungi incertae sedis</taxon>
        <taxon>Zoopagomycota</taxon>
        <taxon>Kickxellomycotina</taxon>
        <taxon>Dimargaritomycetes</taxon>
        <taxon>Dimargaritales</taxon>
        <taxon>Dimargaritaceae</taxon>
        <taxon>Tieghemiomyces</taxon>
    </lineage>
</organism>
<feature type="domain" description="PX" evidence="2">
    <location>
        <begin position="1"/>
        <end position="165"/>
    </location>
</feature>
<name>A0A9W8DPQ0_9FUNG</name>
<dbReference type="InterPro" id="IPR027267">
    <property type="entry name" value="AH/BAR_dom_sf"/>
</dbReference>
<dbReference type="GO" id="GO:0006886">
    <property type="term" value="P:intracellular protein transport"/>
    <property type="evidence" value="ECO:0007669"/>
    <property type="project" value="TreeGrafter"/>
</dbReference>
<dbReference type="PANTHER" id="PTHR47433:SF1">
    <property type="entry name" value="VACUOLAR PROTEIN SORTING-ASSOCIATED PROTEIN 17"/>
    <property type="match status" value="1"/>
</dbReference>
<dbReference type="GO" id="GO:0032266">
    <property type="term" value="F:phosphatidylinositol-3-phosphate binding"/>
    <property type="evidence" value="ECO:0007669"/>
    <property type="project" value="TreeGrafter"/>
</dbReference>